<name>A0ABM6SZI8_9ACTN</name>
<dbReference type="RefSeq" id="WP_099500362.1">
    <property type="nucleotide sequence ID" value="NZ_CP026652.1"/>
</dbReference>
<accession>A0ABM6SZI8</accession>
<protein>
    <submittedName>
        <fullName evidence="1">Uncharacterized protein</fullName>
    </submittedName>
</protein>
<reference evidence="1 2" key="1">
    <citation type="submission" date="2018-02" db="EMBL/GenBank/DDBJ databases">
        <title>Complete genome sequence of Streptomyces dengpaensis, the producer of angucyclines.</title>
        <authorList>
            <person name="Yumei L."/>
        </authorList>
    </citation>
    <scope>NUCLEOTIDE SEQUENCE [LARGE SCALE GENOMIC DNA]</scope>
    <source>
        <strain evidence="1 2">XZHG99</strain>
    </source>
</reference>
<organism evidence="1 2">
    <name type="scientific">Streptomyces dengpaensis</name>
    <dbReference type="NCBI Taxonomy" id="2049881"/>
    <lineage>
        <taxon>Bacteria</taxon>
        <taxon>Bacillati</taxon>
        <taxon>Actinomycetota</taxon>
        <taxon>Actinomycetes</taxon>
        <taxon>Kitasatosporales</taxon>
        <taxon>Streptomycetaceae</taxon>
        <taxon>Streptomyces</taxon>
    </lineage>
</organism>
<sequence>MSEPSDLLPLYLDNDHTRVRFIGVPGDGRTMAWSTGEPPLGIVLPVDTGPPTIADLTTPLRPLPKALYRPRLDGLGQPSRDDDGTLVYEYDGQ</sequence>
<evidence type="ECO:0000313" key="2">
    <source>
        <dbReference type="Proteomes" id="UP000238413"/>
    </source>
</evidence>
<dbReference type="Proteomes" id="UP000238413">
    <property type="component" value="Chromosome"/>
</dbReference>
<keyword evidence="2" id="KW-1185">Reference proteome</keyword>
<gene>
    <name evidence="1" type="ORF">C4B68_34090</name>
</gene>
<dbReference type="EMBL" id="CP026652">
    <property type="protein sequence ID" value="AVH59982.1"/>
    <property type="molecule type" value="Genomic_DNA"/>
</dbReference>
<evidence type="ECO:0000313" key="1">
    <source>
        <dbReference type="EMBL" id="AVH59982.1"/>
    </source>
</evidence>
<proteinExistence type="predicted"/>